<dbReference type="RefSeq" id="WP_201651644.1">
    <property type="nucleotide sequence ID" value="NZ_JAEQNC010000001.1"/>
</dbReference>
<sequence>MTDAAQRIIELYETFAAHWDAGRGKTLGEKPWLDRFTDGLQAGAAVLDIGCGSGEPIAAYFTASGFHVTGIDSSAPLIDLCSARFPGHQWHVSDMRKLSLGQRFDGLIAWDSFFHLTYDDQRAMFPIFRDHAAPGARLMFTSGPAHGEAIGSFEGEELYHASLAPEEYRQLLQDNGFAVMAHVAEDPTCGGHTIWLARFGE</sequence>
<proteinExistence type="predicted"/>
<name>A0A936YHV5_9HYPH</name>
<accession>A0A936YHV5</accession>
<dbReference type="GO" id="GO:0008168">
    <property type="term" value="F:methyltransferase activity"/>
    <property type="evidence" value="ECO:0007669"/>
    <property type="project" value="UniProtKB-KW"/>
</dbReference>
<dbReference type="GO" id="GO:0032259">
    <property type="term" value="P:methylation"/>
    <property type="evidence" value="ECO:0007669"/>
    <property type="project" value="UniProtKB-KW"/>
</dbReference>
<organism evidence="2 3">
    <name type="scientific">Rhizobium setariae</name>
    <dbReference type="NCBI Taxonomy" id="2801340"/>
    <lineage>
        <taxon>Bacteria</taxon>
        <taxon>Pseudomonadati</taxon>
        <taxon>Pseudomonadota</taxon>
        <taxon>Alphaproteobacteria</taxon>
        <taxon>Hyphomicrobiales</taxon>
        <taxon>Rhizobiaceae</taxon>
        <taxon>Rhizobium/Agrobacterium group</taxon>
        <taxon>Rhizobium</taxon>
    </lineage>
</organism>
<dbReference type="AlphaFoldDB" id="A0A936YHV5"/>
<gene>
    <name evidence="2" type="ORF">JJB09_00270</name>
</gene>
<reference evidence="2" key="1">
    <citation type="submission" date="2021-01" db="EMBL/GenBank/DDBJ databases">
        <title>Rhizobium sp. strain KVB221 16S ribosomal RNA gene Genome sequencing and assembly.</title>
        <authorList>
            <person name="Kang M."/>
        </authorList>
    </citation>
    <scope>NUCLEOTIDE SEQUENCE</scope>
    <source>
        <strain evidence="2">KVB221</strain>
    </source>
</reference>
<dbReference type="InterPro" id="IPR041698">
    <property type="entry name" value="Methyltransf_25"/>
</dbReference>
<keyword evidence="3" id="KW-1185">Reference proteome</keyword>
<dbReference type="Proteomes" id="UP000633219">
    <property type="component" value="Unassembled WGS sequence"/>
</dbReference>
<dbReference type="InterPro" id="IPR029063">
    <property type="entry name" value="SAM-dependent_MTases_sf"/>
</dbReference>
<dbReference type="EMBL" id="JAEQNC010000001">
    <property type="protein sequence ID" value="MBL0370450.1"/>
    <property type="molecule type" value="Genomic_DNA"/>
</dbReference>
<keyword evidence="2" id="KW-0808">Transferase</keyword>
<feature type="domain" description="Methyltransferase" evidence="1">
    <location>
        <begin position="46"/>
        <end position="135"/>
    </location>
</feature>
<dbReference type="Gene3D" id="3.40.50.150">
    <property type="entry name" value="Vaccinia Virus protein VP39"/>
    <property type="match status" value="1"/>
</dbReference>
<dbReference type="Pfam" id="PF13649">
    <property type="entry name" value="Methyltransf_25"/>
    <property type="match status" value="1"/>
</dbReference>
<evidence type="ECO:0000313" key="3">
    <source>
        <dbReference type="Proteomes" id="UP000633219"/>
    </source>
</evidence>
<dbReference type="CDD" id="cd02440">
    <property type="entry name" value="AdoMet_MTases"/>
    <property type="match status" value="1"/>
</dbReference>
<evidence type="ECO:0000313" key="2">
    <source>
        <dbReference type="EMBL" id="MBL0370450.1"/>
    </source>
</evidence>
<comment type="caution">
    <text evidence="2">The sequence shown here is derived from an EMBL/GenBank/DDBJ whole genome shotgun (WGS) entry which is preliminary data.</text>
</comment>
<protein>
    <submittedName>
        <fullName evidence="2">Class I SAM-dependent methyltransferase</fullName>
    </submittedName>
</protein>
<keyword evidence="2" id="KW-0489">Methyltransferase</keyword>
<dbReference type="SUPFAM" id="SSF53335">
    <property type="entry name" value="S-adenosyl-L-methionine-dependent methyltransferases"/>
    <property type="match status" value="1"/>
</dbReference>
<evidence type="ECO:0000259" key="1">
    <source>
        <dbReference type="Pfam" id="PF13649"/>
    </source>
</evidence>